<gene>
    <name evidence="3" type="primary">LOC100178423</name>
</gene>
<name>A0A6F9DHC0_9ASCI</name>
<feature type="coiled-coil region" evidence="1">
    <location>
        <begin position="110"/>
        <end position="148"/>
    </location>
</feature>
<sequence length="226" mass="25763">MNTSSSIQLILLKLEVFMVMPSPSRIPRCKPKTVKNASTSEVKPNQPEVIVKDKANTRLTNTQKRNVKQPIHVLNVEKSKSESNIKRPDRRGITEIKRSESALIQKLLDLENTQQSKQKELDEKNTLLEQFTASEAHLTKEIEQLKSQYTNLCISMEKNGYDPITSAKIREMECISAEVENSEKHAKIDAEEMIKSLLILDKLCDDTTEKLKCVTFPISYREISSS</sequence>
<protein>
    <submittedName>
        <fullName evidence="3">Uncharacterized protein LOC100178423</fullName>
    </submittedName>
</protein>
<dbReference type="EMBL" id="LR786568">
    <property type="protein sequence ID" value="CAB3262174.1"/>
    <property type="molecule type" value="mRNA"/>
</dbReference>
<evidence type="ECO:0000256" key="2">
    <source>
        <dbReference type="SAM" id="SignalP"/>
    </source>
</evidence>
<accession>A0A6F9DHC0</accession>
<evidence type="ECO:0000313" key="3">
    <source>
        <dbReference type="EMBL" id="CAB3262174.1"/>
    </source>
</evidence>
<feature type="chain" id="PRO_5026182781" evidence="2">
    <location>
        <begin position="22"/>
        <end position="226"/>
    </location>
</feature>
<dbReference type="AlphaFoldDB" id="A0A6F9DHC0"/>
<evidence type="ECO:0000256" key="1">
    <source>
        <dbReference type="SAM" id="Coils"/>
    </source>
</evidence>
<keyword evidence="1" id="KW-0175">Coiled coil</keyword>
<proteinExistence type="evidence at transcript level"/>
<organism evidence="3">
    <name type="scientific">Phallusia mammillata</name>
    <dbReference type="NCBI Taxonomy" id="59560"/>
    <lineage>
        <taxon>Eukaryota</taxon>
        <taxon>Metazoa</taxon>
        <taxon>Chordata</taxon>
        <taxon>Tunicata</taxon>
        <taxon>Ascidiacea</taxon>
        <taxon>Phlebobranchia</taxon>
        <taxon>Ascidiidae</taxon>
        <taxon>Phallusia</taxon>
    </lineage>
</organism>
<keyword evidence="2" id="KW-0732">Signal</keyword>
<reference evidence="3" key="1">
    <citation type="submission" date="2020-04" db="EMBL/GenBank/DDBJ databases">
        <authorList>
            <person name="Neveu A P."/>
        </authorList>
    </citation>
    <scope>NUCLEOTIDE SEQUENCE</scope>
    <source>
        <tissue evidence="3">Whole embryo</tissue>
    </source>
</reference>
<feature type="signal peptide" evidence="2">
    <location>
        <begin position="1"/>
        <end position="21"/>
    </location>
</feature>